<dbReference type="EMBL" id="DSYQ01000017">
    <property type="protein sequence ID" value="HGT71293.1"/>
    <property type="molecule type" value="Genomic_DNA"/>
</dbReference>
<proteinExistence type="predicted"/>
<reference evidence="1" key="1">
    <citation type="journal article" date="2020" name="mSystems">
        <title>Genome- and Community-Level Interaction Insights into Carbon Utilization and Element Cycling Functions of Hydrothermarchaeota in Hydrothermal Sediment.</title>
        <authorList>
            <person name="Zhou Z."/>
            <person name="Liu Y."/>
            <person name="Xu W."/>
            <person name="Pan J."/>
            <person name="Luo Z.H."/>
            <person name="Li M."/>
        </authorList>
    </citation>
    <scope>NUCLEOTIDE SEQUENCE [LARGE SCALE GENOMIC DNA]</scope>
    <source>
        <strain evidence="1">SpSt-579</strain>
    </source>
</reference>
<dbReference type="AlphaFoldDB" id="A0A7C4M3A1"/>
<gene>
    <name evidence="1" type="ORF">ENT43_03475</name>
</gene>
<evidence type="ECO:0000313" key="1">
    <source>
        <dbReference type="EMBL" id="HGT71293.1"/>
    </source>
</evidence>
<name>A0A7C4M3A1_UNCC3</name>
<sequence length="153" mass="17326">MKKFLIIVSLIFLIIGLFYFLNKNTDGYWVCKNGKWVKQGKPSYPKPIVSCDKKPALPKNKEECLSEGGIWKKQGAAPFETCNQKTIDRGNLCRDNSECEGFCQIQLTKEELRQTMSGKKTINKKYGQCSVWVVELGCFGVMEKGKAKVICVD</sequence>
<protein>
    <submittedName>
        <fullName evidence="1">Uncharacterized protein</fullName>
    </submittedName>
</protein>
<accession>A0A7C4M3A1</accession>
<organism evidence="1">
    <name type="scientific">candidate division CPR3 bacterium</name>
    <dbReference type="NCBI Taxonomy" id="2268181"/>
    <lineage>
        <taxon>Bacteria</taxon>
        <taxon>Bacteria division CPR3</taxon>
    </lineage>
</organism>
<comment type="caution">
    <text evidence="1">The sequence shown here is derived from an EMBL/GenBank/DDBJ whole genome shotgun (WGS) entry which is preliminary data.</text>
</comment>